<dbReference type="OrthoDB" id="2884925at2759"/>
<organism evidence="2 3">
    <name type="scientific">Serendipita indica (strain DSM 11827)</name>
    <name type="common">Root endophyte fungus</name>
    <name type="synonym">Piriformospora indica</name>
    <dbReference type="NCBI Taxonomy" id="1109443"/>
    <lineage>
        <taxon>Eukaryota</taxon>
        <taxon>Fungi</taxon>
        <taxon>Dikarya</taxon>
        <taxon>Basidiomycota</taxon>
        <taxon>Agaricomycotina</taxon>
        <taxon>Agaricomycetes</taxon>
        <taxon>Sebacinales</taxon>
        <taxon>Serendipitaceae</taxon>
        <taxon>Serendipita</taxon>
    </lineage>
</organism>
<reference evidence="2 3" key="1">
    <citation type="journal article" date="2011" name="PLoS Pathog.">
        <title>Endophytic Life Strategies Decoded by Genome and Transcriptome Analyses of the Mutualistic Root Symbiont Piriformospora indica.</title>
        <authorList>
            <person name="Zuccaro A."/>
            <person name="Lahrmann U."/>
            <person name="Guldener U."/>
            <person name="Langen G."/>
            <person name="Pfiffi S."/>
            <person name="Biedenkopf D."/>
            <person name="Wong P."/>
            <person name="Samans B."/>
            <person name="Grimm C."/>
            <person name="Basiewicz M."/>
            <person name="Murat C."/>
            <person name="Martin F."/>
            <person name="Kogel K.H."/>
        </authorList>
    </citation>
    <scope>NUCLEOTIDE SEQUENCE [LARGE SCALE GENOMIC DNA]</scope>
    <source>
        <strain evidence="2 3">DSM 11827</strain>
    </source>
</reference>
<evidence type="ECO:0000313" key="2">
    <source>
        <dbReference type="EMBL" id="CCA75307.1"/>
    </source>
</evidence>
<dbReference type="HOGENOM" id="CLU_457169_0_0_1"/>
<dbReference type="AlphaFoldDB" id="G4TVG4"/>
<name>G4TVG4_SERID</name>
<evidence type="ECO:0000259" key="1">
    <source>
        <dbReference type="PROSITE" id="PS50181"/>
    </source>
</evidence>
<dbReference type="EMBL" id="CAFZ01000428">
    <property type="protein sequence ID" value="CCA75307.1"/>
    <property type="molecule type" value="Genomic_DNA"/>
</dbReference>
<evidence type="ECO:0000313" key="3">
    <source>
        <dbReference type="Proteomes" id="UP000007148"/>
    </source>
</evidence>
<feature type="domain" description="F-box" evidence="1">
    <location>
        <begin position="109"/>
        <end position="156"/>
    </location>
</feature>
<dbReference type="Proteomes" id="UP000007148">
    <property type="component" value="Unassembled WGS sequence"/>
</dbReference>
<keyword evidence="3" id="KW-1185">Reference proteome</keyword>
<dbReference type="SUPFAM" id="SSF81383">
    <property type="entry name" value="F-box domain"/>
    <property type="match status" value="1"/>
</dbReference>
<dbReference type="PROSITE" id="PS50181">
    <property type="entry name" value="FBOX"/>
    <property type="match status" value="1"/>
</dbReference>
<sequence>MPANDEVLRLFCERCQSVKASVPQISDHRHFDADYISRSSSMDDERIELLAQLERFAQALLPSLALQKKHAYSSSPQTYLQSLIDDALFRAETSIAHVFAVIRHERNFMSPVSSLPPDILHNIFCYGTLADTLRASWVSRVWRQVAINTPSLWTHLDWNMYKTSEFRALQLSRCGTLALDLTLPAPPGPLELYLPQQALPRDLLSRAYSISNLPTTESLESVDISGLQSLHLCRGSYDAHYMSKMQLNTTHLRHLCLELTTSDFTRPRMSLPSLETLHIHMRIPNFDLVLKWVAELPWLQELYIHCRLSLSNQHDVKTARLITLKRLYLIEAPQYFQELLLDHIILSDYTHLEISPLRCSSRSGLSCLPRQIATHSLWIDQTSGLFIYDHGTSTTKITGTKATFSLFCGLPDITDLDNIATLIVHRGPPPTFNDLHRLINLTSLALTFHPGSIFEPGGLAETLNEELVKNCPRLDELILVRGESSFNDEVRPAETVISFLRTWLSEYQVVFGTLRVSNAISPQTWSDRREIFDSMTVLFELREIDLQSRMPRCPEPRRFVTKSPPARNPPS</sequence>
<gene>
    <name evidence="2" type="ORF">PIIN_09292</name>
</gene>
<proteinExistence type="predicted"/>
<accession>G4TVG4</accession>
<protein>
    <recommendedName>
        <fullName evidence="1">F-box domain-containing protein</fullName>
    </recommendedName>
</protein>
<dbReference type="InParanoid" id="G4TVG4"/>
<comment type="caution">
    <text evidence="2">The sequence shown here is derived from an EMBL/GenBank/DDBJ whole genome shotgun (WGS) entry which is preliminary data.</text>
</comment>
<dbReference type="Gene3D" id="1.20.1280.50">
    <property type="match status" value="1"/>
</dbReference>
<dbReference type="Pfam" id="PF12937">
    <property type="entry name" value="F-box-like"/>
    <property type="match status" value="1"/>
</dbReference>
<dbReference type="InterPro" id="IPR036047">
    <property type="entry name" value="F-box-like_dom_sf"/>
</dbReference>
<dbReference type="InterPro" id="IPR001810">
    <property type="entry name" value="F-box_dom"/>
</dbReference>